<proteinExistence type="predicted"/>
<dbReference type="AlphaFoldDB" id="A0A284R503"/>
<keyword evidence="3" id="KW-1185">Reference proteome</keyword>
<accession>A0A284R503</accession>
<dbReference type="OrthoDB" id="3252135at2759"/>
<feature type="region of interest" description="Disordered" evidence="1">
    <location>
        <begin position="1"/>
        <end position="25"/>
    </location>
</feature>
<gene>
    <name evidence="2" type="ORF">ARMOST_07148</name>
</gene>
<evidence type="ECO:0008006" key="4">
    <source>
        <dbReference type="Google" id="ProtNLM"/>
    </source>
</evidence>
<organism evidence="2 3">
    <name type="scientific">Armillaria ostoyae</name>
    <name type="common">Armillaria root rot fungus</name>
    <dbReference type="NCBI Taxonomy" id="47428"/>
    <lineage>
        <taxon>Eukaryota</taxon>
        <taxon>Fungi</taxon>
        <taxon>Dikarya</taxon>
        <taxon>Basidiomycota</taxon>
        <taxon>Agaricomycotina</taxon>
        <taxon>Agaricomycetes</taxon>
        <taxon>Agaricomycetidae</taxon>
        <taxon>Agaricales</taxon>
        <taxon>Marasmiineae</taxon>
        <taxon>Physalacriaceae</taxon>
        <taxon>Armillaria</taxon>
    </lineage>
</organism>
<evidence type="ECO:0000313" key="2">
    <source>
        <dbReference type="EMBL" id="SJL03791.1"/>
    </source>
</evidence>
<dbReference type="STRING" id="47428.A0A284R503"/>
<dbReference type="Proteomes" id="UP000219338">
    <property type="component" value="Unassembled WGS sequence"/>
</dbReference>
<dbReference type="OMA" id="NTPPPHY"/>
<name>A0A284R503_ARMOS</name>
<feature type="compositionally biased region" description="Low complexity" evidence="1">
    <location>
        <begin position="11"/>
        <end position="20"/>
    </location>
</feature>
<evidence type="ECO:0000256" key="1">
    <source>
        <dbReference type="SAM" id="MobiDB-lite"/>
    </source>
</evidence>
<reference evidence="3" key="1">
    <citation type="journal article" date="2017" name="Nat. Ecol. Evol.">
        <title>Genome expansion and lineage-specific genetic innovations in the forest pathogenic fungi Armillaria.</title>
        <authorList>
            <person name="Sipos G."/>
            <person name="Prasanna A.N."/>
            <person name="Walter M.C."/>
            <person name="O'Connor E."/>
            <person name="Balint B."/>
            <person name="Krizsan K."/>
            <person name="Kiss B."/>
            <person name="Hess J."/>
            <person name="Varga T."/>
            <person name="Slot J."/>
            <person name="Riley R."/>
            <person name="Boka B."/>
            <person name="Rigling D."/>
            <person name="Barry K."/>
            <person name="Lee J."/>
            <person name="Mihaltcheva S."/>
            <person name="LaButti K."/>
            <person name="Lipzen A."/>
            <person name="Waldron R."/>
            <person name="Moloney N.M."/>
            <person name="Sperisen C."/>
            <person name="Kredics L."/>
            <person name="Vagvoelgyi C."/>
            <person name="Patrignani A."/>
            <person name="Fitzpatrick D."/>
            <person name="Nagy I."/>
            <person name="Doyle S."/>
            <person name="Anderson J.B."/>
            <person name="Grigoriev I.V."/>
            <person name="Gueldener U."/>
            <person name="Muensterkoetter M."/>
            <person name="Nagy L.G."/>
        </authorList>
    </citation>
    <scope>NUCLEOTIDE SEQUENCE [LARGE SCALE GENOMIC DNA]</scope>
    <source>
        <strain evidence="3">C18/9</strain>
    </source>
</reference>
<dbReference type="EMBL" id="FUEG01000004">
    <property type="protein sequence ID" value="SJL03791.1"/>
    <property type="molecule type" value="Genomic_DNA"/>
</dbReference>
<sequence>MSPPSNAPRISASPPTYSTNTPPPHYCIDPTNGERSIEHSPHRAGHIPDGTFIRNHGNLTVLLTQQEDGILSPVYGRMGSIAGAVLLSSSEVIIEVKIQLEGRLHFLSSECGSRTVTTVSETYTLWNCSRAEIESCPSSLSFSFYLPSAFKDGGSNYPLPPTFQTAFTAGSGLVATSVYTLIASTTAVRRPIMLGFDKISTMRIPITYYPRTRPARPPLYIPLLSSIKSCPEEWNQILVTVKAKQNYNALPIQCNIFVPSVQAFSFSDVIPFHIQLSGPLFSLLMLFPHRSTEYEPSISVTMHRQIVVEIQGRRSWQNQEIGVGTMRPIPPPLSHRDRDEEKSIDWGGEIQCKPTVKVGGFAASGVSVKDYILFSLEPPSNSPFLPARGHVPILLTTNSWVDAPYET</sequence>
<evidence type="ECO:0000313" key="3">
    <source>
        <dbReference type="Proteomes" id="UP000219338"/>
    </source>
</evidence>
<protein>
    <recommendedName>
        <fullName evidence="4">Arrestin-like N-terminal domain-containing protein</fullName>
    </recommendedName>
</protein>